<evidence type="ECO:0000259" key="7">
    <source>
        <dbReference type="Pfam" id="PF02683"/>
    </source>
</evidence>
<comment type="subcellular location">
    <subcellularLocation>
        <location evidence="1">Membrane</location>
        <topology evidence="1">Multi-pass membrane protein</topology>
    </subcellularLocation>
</comment>
<evidence type="ECO:0000256" key="3">
    <source>
        <dbReference type="ARBA" id="ARBA00022748"/>
    </source>
</evidence>
<evidence type="ECO:0000256" key="4">
    <source>
        <dbReference type="ARBA" id="ARBA00022989"/>
    </source>
</evidence>
<dbReference type="Pfam" id="PF02683">
    <property type="entry name" value="DsbD_TM"/>
    <property type="match status" value="1"/>
</dbReference>
<dbReference type="STRING" id="1458425.SRAA_0196"/>
<dbReference type="InterPro" id="IPR036249">
    <property type="entry name" value="Thioredoxin-like_sf"/>
</dbReference>
<feature type="transmembrane region" description="Helical" evidence="6">
    <location>
        <begin position="319"/>
        <end position="343"/>
    </location>
</feature>
<feature type="domain" description="Cytochrome C biogenesis protein transmembrane" evidence="7">
    <location>
        <begin position="320"/>
        <end position="532"/>
    </location>
</feature>
<proteinExistence type="predicted"/>
<dbReference type="AlphaFoldDB" id="A0A060NH80"/>
<evidence type="ECO:0000259" key="8">
    <source>
        <dbReference type="Pfam" id="PF11412"/>
    </source>
</evidence>
<feature type="transmembrane region" description="Helical" evidence="6">
    <location>
        <begin position="543"/>
        <end position="562"/>
    </location>
</feature>
<evidence type="ECO:0000313" key="10">
    <source>
        <dbReference type="Proteomes" id="UP000067461"/>
    </source>
</evidence>
<evidence type="ECO:0000313" key="9">
    <source>
        <dbReference type="EMBL" id="BAO80050.1"/>
    </source>
</evidence>
<dbReference type="InterPro" id="IPR028250">
    <property type="entry name" value="DsbDN"/>
</dbReference>
<feature type="transmembrane region" description="Helical" evidence="6">
    <location>
        <begin position="519"/>
        <end position="537"/>
    </location>
</feature>
<keyword evidence="4 6" id="KW-1133">Transmembrane helix</keyword>
<dbReference type="Proteomes" id="UP000067461">
    <property type="component" value="Chromosome"/>
</dbReference>
<evidence type="ECO:0000256" key="5">
    <source>
        <dbReference type="ARBA" id="ARBA00023136"/>
    </source>
</evidence>
<dbReference type="Gene3D" id="3.40.30.10">
    <property type="entry name" value="Glutaredoxin"/>
    <property type="match status" value="1"/>
</dbReference>
<keyword evidence="2 6" id="KW-0812">Transmembrane</keyword>
<feature type="transmembrane region" description="Helical" evidence="6">
    <location>
        <begin position="574"/>
        <end position="592"/>
    </location>
</feature>
<dbReference type="HOGENOM" id="CLU_014657_1_0_4"/>
<feature type="transmembrane region" description="Helical" evidence="6">
    <location>
        <begin position="403"/>
        <end position="424"/>
    </location>
</feature>
<dbReference type="GO" id="GO:0015035">
    <property type="term" value="F:protein-disulfide reductase activity"/>
    <property type="evidence" value="ECO:0007669"/>
    <property type="project" value="TreeGrafter"/>
</dbReference>
<evidence type="ECO:0000256" key="6">
    <source>
        <dbReference type="SAM" id="Phobius"/>
    </source>
</evidence>
<dbReference type="InterPro" id="IPR035671">
    <property type="entry name" value="DsbD_gamma"/>
</dbReference>
<dbReference type="PANTHER" id="PTHR32234">
    <property type="entry name" value="THIOL:DISULFIDE INTERCHANGE PROTEIN DSBD"/>
    <property type="match status" value="1"/>
</dbReference>
<dbReference type="Pfam" id="PF11412">
    <property type="entry name" value="DsbD_N"/>
    <property type="match status" value="1"/>
</dbReference>
<dbReference type="KEGG" id="cbaa:SRAA_0196"/>
<dbReference type="PANTHER" id="PTHR32234:SF3">
    <property type="entry name" value="SUPPRESSION OF COPPER SENSITIVITY PROTEIN"/>
    <property type="match status" value="1"/>
</dbReference>
<dbReference type="CDD" id="cd02953">
    <property type="entry name" value="DsbDgamma"/>
    <property type="match status" value="1"/>
</dbReference>
<feature type="transmembrane region" description="Helical" evidence="6">
    <location>
        <begin position="364"/>
        <end position="383"/>
    </location>
</feature>
<dbReference type="SUPFAM" id="SSF52833">
    <property type="entry name" value="Thioredoxin-like"/>
    <property type="match status" value="1"/>
</dbReference>
<dbReference type="GO" id="GO:0016020">
    <property type="term" value="C:membrane"/>
    <property type="evidence" value="ECO:0007669"/>
    <property type="project" value="UniProtKB-SubCell"/>
</dbReference>
<name>A0A060NH80_9BURK</name>
<dbReference type="InterPro" id="IPR003834">
    <property type="entry name" value="Cyt_c_assmbl_TM_dom"/>
</dbReference>
<keyword evidence="3" id="KW-0201">Cytochrome c-type biogenesis</keyword>
<accession>A0A060NH80</accession>
<keyword evidence="5 6" id="KW-0472">Membrane</keyword>
<dbReference type="GO" id="GO:0045454">
    <property type="term" value="P:cell redox homeostasis"/>
    <property type="evidence" value="ECO:0007669"/>
    <property type="project" value="TreeGrafter"/>
</dbReference>
<protein>
    <submittedName>
        <fullName evidence="9">Thiol:disulfide interchange protein</fullName>
    </submittedName>
</protein>
<organism evidence="9 10">
    <name type="scientific">Serpentinimonas raichei</name>
    <dbReference type="NCBI Taxonomy" id="1458425"/>
    <lineage>
        <taxon>Bacteria</taxon>
        <taxon>Pseudomonadati</taxon>
        <taxon>Pseudomonadota</taxon>
        <taxon>Betaproteobacteria</taxon>
        <taxon>Burkholderiales</taxon>
        <taxon>Comamonadaceae</taxon>
        <taxon>Serpentinimonas</taxon>
    </lineage>
</organism>
<keyword evidence="10" id="KW-1185">Reference proteome</keyword>
<dbReference type="Pfam" id="PF13899">
    <property type="entry name" value="Thioredoxin_7"/>
    <property type="match status" value="1"/>
</dbReference>
<sequence>MFTLLRMFKIFWVFLLGACLGLGVPLAGAQVSAPVLTPESRTSLLVHAPQGVAPGQPLWLGLQIEHAPGWHSYWKNPGDSGLPTEFEWQLPGHVVPGAIAWPTPRKFPLGELANYGYKDTVLLPIPLEVRPGFAAAALELEVLATWLICREECIPQEARFQVRIPAQMATVAHAAAFEAAWGARPVALPAGASQLVVGEQALQATLHGLPAAWQGRALEFFPEIGALIQPGAAWQQRWEGGVWHASIPLNPFRSASPEQLPLVLALADPPPGAAGVRMELPVPGGWPAVAAPTGVSDALAAALAAEAARAAAPAPGLTLWAALLGALIGGMILNLMPCVFPVLALKVLSFSQHAQDRRRLRLGGLAYTAGVVLSFLALGALLLGLRAAGEQLGWGFQLQNPAVVAALAALFTLIGLNLAGLFQFGPMLPSALASLRVRNPNADSFLTGVLATAVASPCTAPFMGAALGLAVTLAPAQALAVFAALGLGMALPYLAATWVPALVRALPRPGAWMETLRQWLAFPMLATVVWLLWVLGHQGGIDAAAGLLMLLLLLAWLLWAVGRGGLMRRWMAPLALLALLGGLWLLGPMLHAQPSTSNTSSSAGAERGTPTAVAGLYWEAWSPQREAELLAQGRTVFIDYTAAWCVSCLYNKHNALADERFLQDVAARKVVLLRADWTLRDPAVTASLARLGRNSIPVYVLHAPGRAPLLLSEILTVEELRAALAQL</sequence>
<feature type="transmembrane region" description="Helical" evidence="6">
    <location>
        <begin position="476"/>
        <end position="499"/>
    </location>
</feature>
<evidence type="ECO:0000256" key="2">
    <source>
        <dbReference type="ARBA" id="ARBA00022692"/>
    </source>
</evidence>
<feature type="transmembrane region" description="Helical" evidence="6">
    <location>
        <begin position="445"/>
        <end position="470"/>
    </location>
</feature>
<dbReference type="GO" id="GO:0017004">
    <property type="term" value="P:cytochrome complex assembly"/>
    <property type="evidence" value="ECO:0007669"/>
    <property type="project" value="UniProtKB-KW"/>
</dbReference>
<reference evidence="9 10" key="1">
    <citation type="journal article" date="2014" name="Nat. Commun.">
        <title>Physiological and genomic features of highly alkaliphilic hydrogen-utilizing Betaproteobacteria from a continental serpentinizing site.</title>
        <authorList>
            <person name="Suzuki S."/>
            <person name="Kuenen J.G."/>
            <person name="Schipper K."/>
            <person name="van der Velde S."/>
            <person name="Ishii S."/>
            <person name="Wu A."/>
            <person name="Sorokin D.Y."/>
            <person name="Tenney A."/>
            <person name="Meng X.Y."/>
            <person name="Morrill P.L."/>
            <person name="Kamagata Y."/>
            <person name="Muyzer G."/>
            <person name="Nealson K.H."/>
        </authorList>
    </citation>
    <scope>NUCLEOTIDE SEQUENCE [LARGE SCALE GENOMIC DNA]</scope>
    <source>
        <strain evidence="9 10">A1</strain>
    </source>
</reference>
<evidence type="ECO:0000256" key="1">
    <source>
        <dbReference type="ARBA" id="ARBA00004141"/>
    </source>
</evidence>
<gene>
    <name evidence="9" type="ORF">SRAA_0196</name>
</gene>
<feature type="domain" description="Thiol:disulfide interchange protein DsbD N-terminal" evidence="8">
    <location>
        <begin position="53"/>
        <end position="161"/>
    </location>
</feature>
<dbReference type="EMBL" id="AP014568">
    <property type="protein sequence ID" value="BAO80050.1"/>
    <property type="molecule type" value="Genomic_DNA"/>
</dbReference>